<dbReference type="Gene3D" id="1.10.3720.10">
    <property type="entry name" value="MetI-like"/>
    <property type="match status" value="1"/>
</dbReference>
<accession>A0A934UZD3</accession>
<dbReference type="PROSITE" id="PS50928">
    <property type="entry name" value="ABC_TM1"/>
    <property type="match status" value="1"/>
</dbReference>
<dbReference type="PANTHER" id="PTHR30450">
    <property type="entry name" value="ABC TRANSPORTER PERMEASE"/>
    <property type="match status" value="1"/>
</dbReference>
<keyword evidence="3 8" id="KW-0813">Transport</keyword>
<evidence type="ECO:0000256" key="2">
    <source>
        <dbReference type="ARBA" id="ARBA00007069"/>
    </source>
</evidence>
<evidence type="ECO:0000256" key="1">
    <source>
        <dbReference type="ARBA" id="ARBA00004651"/>
    </source>
</evidence>
<evidence type="ECO:0000256" key="4">
    <source>
        <dbReference type="ARBA" id="ARBA00022475"/>
    </source>
</evidence>
<dbReference type="EMBL" id="NRRE01000017">
    <property type="protein sequence ID" value="MBK1696613.1"/>
    <property type="molecule type" value="Genomic_DNA"/>
</dbReference>
<comment type="subcellular location">
    <subcellularLocation>
        <location evidence="1 8">Cell membrane</location>
        <topology evidence="1 8">Multi-pass membrane protein</topology>
    </subcellularLocation>
</comment>
<evidence type="ECO:0000313" key="10">
    <source>
        <dbReference type="EMBL" id="MBK1696613.1"/>
    </source>
</evidence>
<evidence type="ECO:0000313" key="11">
    <source>
        <dbReference type="Proteomes" id="UP000778970"/>
    </source>
</evidence>
<evidence type="ECO:0000256" key="5">
    <source>
        <dbReference type="ARBA" id="ARBA00022692"/>
    </source>
</evidence>
<dbReference type="SUPFAM" id="SSF161098">
    <property type="entry name" value="MetI-like"/>
    <property type="match status" value="1"/>
</dbReference>
<keyword evidence="5 8" id="KW-0812">Transmembrane</keyword>
<evidence type="ECO:0000259" key="9">
    <source>
        <dbReference type="PROSITE" id="PS50928"/>
    </source>
</evidence>
<dbReference type="Pfam" id="PF00528">
    <property type="entry name" value="BPD_transp_1"/>
    <property type="match status" value="1"/>
</dbReference>
<feature type="transmembrane region" description="Helical" evidence="8">
    <location>
        <begin position="51"/>
        <end position="75"/>
    </location>
</feature>
<feature type="transmembrane region" description="Helical" evidence="8">
    <location>
        <begin position="16"/>
        <end position="39"/>
    </location>
</feature>
<keyword evidence="7 8" id="KW-0472">Membrane</keyword>
<proteinExistence type="inferred from homology"/>
<keyword evidence="6 8" id="KW-1133">Transmembrane helix</keyword>
<dbReference type="CDD" id="cd06261">
    <property type="entry name" value="TM_PBP2"/>
    <property type="match status" value="1"/>
</dbReference>
<dbReference type="GO" id="GO:0005886">
    <property type="term" value="C:plasma membrane"/>
    <property type="evidence" value="ECO:0007669"/>
    <property type="project" value="UniProtKB-SubCell"/>
</dbReference>
<comment type="caution">
    <text evidence="10">The sequence shown here is derived from an EMBL/GenBank/DDBJ whole genome shotgun (WGS) entry which is preliminary data.</text>
</comment>
<feature type="transmembrane region" description="Helical" evidence="8">
    <location>
        <begin position="187"/>
        <end position="206"/>
    </location>
</feature>
<reference evidence="10" key="2">
    <citation type="journal article" date="2020" name="Microorganisms">
        <title>Osmotic Adaptation and Compatible Solute Biosynthesis of Phototrophic Bacteria as Revealed from Genome Analyses.</title>
        <authorList>
            <person name="Imhoff J.F."/>
            <person name="Rahn T."/>
            <person name="Kunzel S."/>
            <person name="Keller A."/>
            <person name="Neulinger S.C."/>
        </authorList>
    </citation>
    <scope>NUCLEOTIDE SEQUENCE</scope>
    <source>
        <strain evidence="10">DSM 9154</strain>
    </source>
</reference>
<dbReference type="Proteomes" id="UP000778970">
    <property type="component" value="Unassembled WGS sequence"/>
</dbReference>
<comment type="similarity">
    <text evidence="2">Belongs to the binding-protein-dependent transport system permease family. CysTW subfamily.</text>
</comment>
<dbReference type="InterPro" id="IPR035906">
    <property type="entry name" value="MetI-like_sf"/>
</dbReference>
<gene>
    <name evidence="10" type="ORF">CKO21_05070</name>
</gene>
<dbReference type="InterPro" id="IPR051322">
    <property type="entry name" value="AA_ABC_Transporter_Permease"/>
</dbReference>
<keyword evidence="11" id="KW-1185">Reference proteome</keyword>
<dbReference type="AlphaFoldDB" id="A0A934UZD3"/>
<dbReference type="RefSeq" id="WP_027289460.1">
    <property type="nucleotide sequence ID" value="NZ_NRRE01000017.1"/>
</dbReference>
<dbReference type="InterPro" id="IPR000515">
    <property type="entry name" value="MetI-like"/>
</dbReference>
<sequence>MPDLISLLLEATLETISMVAVALVLGILCGGPLGVFLATGGKGELLQAPQLRTVVAGIVNATRSVPFIILAVAIIPFTRFVVGTSIGTAAAVVPLAVAATPFLARIVESALREVDPGLVEAARAMGGRPLAIVWKVLLPEARPALISGITLTAITLIGFSAVVGVIGGGGLGDLGIRYGYQRFRPDVMVAVVLTLIALVQGIQMVGDRFARRLDKRHV</sequence>
<protein>
    <submittedName>
        <fullName evidence="10">ABC transporter permease</fullName>
    </submittedName>
</protein>
<feature type="domain" description="ABC transmembrane type-1" evidence="9">
    <location>
        <begin position="12"/>
        <end position="206"/>
    </location>
</feature>
<dbReference type="PANTHER" id="PTHR30450:SF1">
    <property type="entry name" value="D-METHIONINE TRANSPORT SYSTEM PERMEASE PROTEIN METI-RELATED"/>
    <property type="match status" value="1"/>
</dbReference>
<feature type="transmembrane region" description="Helical" evidence="8">
    <location>
        <begin position="144"/>
        <end position="167"/>
    </location>
</feature>
<organism evidence="10 11">
    <name type="scientific">Rhodovibrio salinarum</name>
    <dbReference type="NCBI Taxonomy" id="1087"/>
    <lineage>
        <taxon>Bacteria</taxon>
        <taxon>Pseudomonadati</taxon>
        <taxon>Pseudomonadota</taxon>
        <taxon>Alphaproteobacteria</taxon>
        <taxon>Rhodospirillales</taxon>
        <taxon>Rhodovibrionaceae</taxon>
        <taxon>Rhodovibrio</taxon>
    </lineage>
</organism>
<dbReference type="GO" id="GO:0048473">
    <property type="term" value="P:D-methionine transmembrane transport"/>
    <property type="evidence" value="ECO:0007669"/>
    <property type="project" value="TreeGrafter"/>
</dbReference>
<feature type="transmembrane region" description="Helical" evidence="8">
    <location>
        <begin position="81"/>
        <end position="104"/>
    </location>
</feature>
<name>A0A934UZD3_9PROT</name>
<evidence type="ECO:0000256" key="8">
    <source>
        <dbReference type="RuleBase" id="RU363032"/>
    </source>
</evidence>
<evidence type="ECO:0000256" key="3">
    <source>
        <dbReference type="ARBA" id="ARBA00022448"/>
    </source>
</evidence>
<keyword evidence="4" id="KW-1003">Cell membrane</keyword>
<evidence type="ECO:0000256" key="7">
    <source>
        <dbReference type="ARBA" id="ARBA00023136"/>
    </source>
</evidence>
<dbReference type="NCBIfam" id="NF008049">
    <property type="entry name" value="PRK10782.1"/>
    <property type="match status" value="1"/>
</dbReference>
<evidence type="ECO:0000256" key="6">
    <source>
        <dbReference type="ARBA" id="ARBA00022989"/>
    </source>
</evidence>
<dbReference type="FunFam" id="1.10.3720.10:FF:000002">
    <property type="entry name" value="D-methionine ABC transporter permease MetI"/>
    <property type="match status" value="1"/>
</dbReference>
<reference evidence="10" key="1">
    <citation type="submission" date="2017-08" db="EMBL/GenBank/DDBJ databases">
        <authorList>
            <person name="Imhoff J.F."/>
            <person name="Rahn T."/>
            <person name="Kuenzel S."/>
            <person name="Neulinger S.C."/>
        </authorList>
    </citation>
    <scope>NUCLEOTIDE SEQUENCE</scope>
    <source>
        <strain evidence="10">DSM 9154</strain>
    </source>
</reference>